<dbReference type="GO" id="GO:0008289">
    <property type="term" value="F:lipid binding"/>
    <property type="evidence" value="ECO:0007669"/>
    <property type="project" value="UniProtKB-KW"/>
</dbReference>
<dbReference type="Pfam" id="PF00168">
    <property type="entry name" value="C2"/>
    <property type="match status" value="2"/>
</dbReference>
<feature type="domain" description="C2" evidence="7">
    <location>
        <begin position="519"/>
        <end position="638"/>
    </location>
</feature>
<dbReference type="OrthoDB" id="270970at2759"/>
<organism evidence="9 10">
    <name type="scientific">Candidula unifasciata</name>
    <dbReference type="NCBI Taxonomy" id="100452"/>
    <lineage>
        <taxon>Eukaryota</taxon>
        <taxon>Metazoa</taxon>
        <taxon>Spiralia</taxon>
        <taxon>Lophotrochozoa</taxon>
        <taxon>Mollusca</taxon>
        <taxon>Gastropoda</taxon>
        <taxon>Heterobranchia</taxon>
        <taxon>Euthyneura</taxon>
        <taxon>Panpulmonata</taxon>
        <taxon>Eupulmonata</taxon>
        <taxon>Stylommatophora</taxon>
        <taxon>Helicina</taxon>
        <taxon>Helicoidea</taxon>
        <taxon>Geomitridae</taxon>
        <taxon>Candidula</taxon>
    </lineage>
</organism>
<dbReference type="CDD" id="cd21669">
    <property type="entry name" value="SMP_SF"/>
    <property type="match status" value="1"/>
</dbReference>
<evidence type="ECO:0000313" key="9">
    <source>
        <dbReference type="EMBL" id="CAG5128727.1"/>
    </source>
</evidence>
<accession>A0A8S3ZH10</accession>
<dbReference type="SUPFAM" id="SSF49562">
    <property type="entry name" value="C2 domain (Calcium/lipid-binding domain, CaLB)"/>
    <property type="match status" value="2"/>
</dbReference>
<dbReference type="AlphaFoldDB" id="A0A8S3ZH10"/>
<evidence type="ECO:0000259" key="8">
    <source>
        <dbReference type="PROSITE" id="PS51847"/>
    </source>
</evidence>
<name>A0A8S3ZH10_9EUPU</name>
<evidence type="ECO:0000256" key="5">
    <source>
        <dbReference type="ARBA" id="ARBA00023136"/>
    </source>
</evidence>
<dbReference type="GO" id="GO:0006869">
    <property type="term" value="P:lipid transport"/>
    <property type="evidence" value="ECO:0007669"/>
    <property type="project" value="UniProtKB-KW"/>
</dbReference>
<evidence type="ECO:0000256" key="4">
    <source>
        <dbReference type="ARBA" id="ARBA00023121"/>
    </source>
</evidence>
<feature type="domain" description="SMP-LTD" evidence="8">
    <location>
        <begin position="1"/>
        <end position="200"/>
    </location>
</feature>
<evidence type="ECO:0000313" key="10">
    <source>
        <dbReference type="Proteomes" id="UP000678393"/>
    </source>
</evidence>
<evidence type="ECO:0000256" key="3">
    <source>
        <dbReference type="ARBA" id="ARBA00023055"/>
    </source>
</evidence>
<dbReference type="CDD" id="cd00030">
    <property type="entry name" value="C2"/>
    <property type="match status" value="2"/>
</dbReference>
<dbReference type="Proteomes" id="UP000678393">
    <property type="component" value="Unassembled WGS sequence"/>
</dbReference>
<evidence type="ECO:0000256" key="1">
    <source>
        <dbReference type="ARBA" id="ARBA00004370"/>
    </source>
</evidence>
<comment type="subcellular location">
    <subcellularLocation>
        <location evidence="1">Membrane</location>
    </subcellularLocation>
</comment>
<dbReference type="InterPro" id="IPR000008">
    <property type="entry name" value="C2_dom"/>
</dbReference>
<dbReference type="SMART" id="SM00239">
    <property type="entry name" value="C2"/>
    <property type="match status" value="2"/>
</dbReference>
<dbReference type="InterPro" id="IPR035892">
    <property type="entry name" value="C2_domain_sf"/>
</dbReference>
<feature type="compositionally biased region" description="Basic and acidic residues" evidence="6">
    <location>
        <begin position="727"/>
        <end position="743"/>
    </location>
</feature>
<feature type="non-terminal residue" evidence="9">
    <location>
        <position position="1"/>
    </location>
</feature>
<proteinExistence type="predicted"/>
<keyword evidence="3" id="KW-0445">Lipid transport</keyword>
<comment type="caution">
    <text evidence="9">The sequence shown here is derived from an EMBL/GenBank/DDBJ whole genome shotgun (WGS) entry which is preliminary data.</text>
</comment>
<dbReference type="PANTHER" id="PTHR46980">
    <property type="entry name" value="TRICALBIN-1-RELATED"/>
    <property type="match status" value="1"/>
</dbReference>
<dbReference type="GO" id="GO:0016020">
    <property type="term" value="C:membrane"/>
    <property type="evidence" value="ECO:0007669"/>
    <property type="project" value="UniProtKB-SubCell"/>
</dbReference>
<sequence length="936" mass="105054">WVFSSSNIEELVKKHFNDRLWDIRPNFVDSLELVAFNVGEQTPNIKNLRTFECSESTPGSLQPISWFNVHRPPAGLDKLSSYQVVVEADINTMSDDFKMIFRGRVGSSRVSVGFDLVVEDLHLSGTVQAVFCLSMDVPFPHVTKATISFKERPDVTFNIRMLKALSLMEIPLLKSWIHNNVMEGLTKAMVDPASVDIQIEKVGPTLMGQNASKKVKAQGVLTVHIKGYPPRNATPEDIRYTVLNIGPRKRQTHEVPATEEWDDVCSFFIYNLATEKIRVKSKCMRLITSTTLEQNEINLSSFPLQVQPECETTVECKDGSKLKFTMKYTSLPVVTLTDVESPVACKVTSVAGVMYVCIHGATNVLVADKTGASDPYCVLFCNRKRVLTTPFVPRTRNPRWESWVEFFVADYTQSPLSFFVYDWDGTNTLNDDFLGSTHISLSESQTEVIKRTLTLGYNKPEEGFIQDKKCGQITVSVIFRPVPSVAESEKFREIMKSYKPNNYLYREDLMSPSSVANVQHRRSTAAAYMDELLSDKIIVELTILQGKDMTAMDRNGYSDPFCVVSVKGKKVFTTTVKKKTLFPKWNETVTTEMSLVDSPILTIDVFDKDVISKDFMGKLTLTIDQLKELSIKGSPEWFTLEKIKGGKLQLKCQVIAKDTLRNMKEQSKPADGVFEYPPSNTAVVSDLNVTDSSMGSPEARTDQSHISFNSPSKTSIKSGVKASSDQDLDKRLDEQDGDKDHSTLLRKRSPTKIVRSDSINSVNVVQRSWDQHSVGSSTSLGEKVYSVSGRVLRLRGHLPAATKIYCKVRLEIPGNRLSLFHHSRIIGKSQIVSLHDNTVDCNINFELDRGAGITVNAVLTFDIKYSNKQHLATKCFSLRSLLADGDKSCRWIPIGKSVEIEISISQGQNNPHEQRRSGSILKSISFRKEKSNLKFP</sequence>
<protein>
    <submittedName>
        <fullName evidence="9">Uncharacterized protein</fullName>
    </submittedName>
</protein>
<keyword evidence="4" id="KW-0446">Lipid-binding</keyword>
<dbReference type="PROSITE" id="PS50004">
    <property type="entry name" value="C2"/>
    <property type="match status" value="2"/>
</dbReference>
<dbReference type="InterPro" id="IPR031468">
    <property type="entry name" value="SMP_LBD"/>
</dbReference>
<keyword evidence="10" id="KW-1185">Reference proteome</keyword>
<feature type="compositionally biased region" description="Polar residues" evidence="6">
    <location>
        <begin position="704"/>
        <end position="725"/>
    </location>
</feature>
<dbReference type="PROSITE" id="PS51847">
    <property type="entry name" value="SMP"/>
    <property type="match status" value="1"/>
</dbReference>
<feature type="domain" description="C2" evidence="7">
    <location>
        <begin position="330"/>
        <end position="455"/>
    </location>
</feature>
<evidence type="ECO:0000256" key="2">
    <source>
        <dbReference type="ARBA" id="ARBA00022448"/>
    </source>
</evidence>
<gene>
    <name evidence="9" type="ORF">CUNI_LOCUS14285</name>
</gene>
<reference evidence="9" key="1">
    <citation type="submission" date="2021-04" db="EMBL/GenBank/DDBJ databases">
        <authorList>
            <consortium name="Molecular Ecology Group"/>
        </authorList>
    </citation>
    <scope>NUCLEOTIDE SEQUENCE</scope>
</reference>
<evidence type="ECO:0000256" key="6">
    <source>
        <dbReference type="SAM" id="MobiDB-lite"/>
    </source>
</evidence>
<dbReference type="PANTHER" id="PTHR46980:SF2">
    <property type="entry name" value="TRICALBIN-1-RELATED"/>
    <property type="match status" value="1"/>
</dbReference>
<keyword evidence="2" id="KW-0813">Transport</keyword>
<dbReference type="Gene3D" id="2.60.40.150">
    <property type="entry name" value="C2 domain"/>
    <property type="match status" value="2"/>
</dbReference>
<feature type="region of interest" description="Disordered" evidence="6">
    <location>
        <begin position="688"/>
        <end position="749"/>
    </location>
</feature>
<dbReference type="EMBL" id="CAJHNH020003190">
    <property type="protein sequence ID" value="CAG5128727.1"/>
    <property type="molecule type" value="Genomic_DNA"/>
</dbReference>
<evidence type="ECO:0000259" key="7">
    <source>
        <dbReference type="PROSITE" id="PS50004"/>
    </source>
</evidence>
<dbReference type="InterPro" id="IPR052455">
    <property type="entry name" value="Tricalbin_domain"/>
</dbReference>
<keyword evidence="5" id="KW-0472">Membrane</keyword>